<evidence type="ECO:0000313" key="4">
    <source>
        <dbReference type="Proteomes" id="UP000770015"/>
    </source>
</evidence>
<feature type="compositionally biased region" description="Low complexity" evidence="1">
    <location>
        <begin position="207"/>
        <end position="221"/>
    </location>
</feature>
<dbReference type="InterPro" id="IPR011034">
    <property type="entry name" value="Formyl_transferase-like_C_sf"/>
</dbReference>
<dbReference type="SUPFAM" id="SSF53328">
    <property type="entry name" value="Formyltransferase"/>
    <property type="match status" value="1"/>
</dbReference>
<dbReference type="InterPro" id="IPR001753">
    <property type="entry name" value="Enoyl-CoA_hydra/iso"/>
</dbReference>
<dbReference type="SUPFAM" id="SSF52096">
    <property type="entry name" value="ClpP/crotonase"/>
    <property type="match status" value="1"/>
</dbReference>
<dbReference type="InterPro" id="IPR047180">
    <property type="entry name" value="HoxX-like"/>
</dbReference>
<sequence>MRSPLSHARRSSTSSAHDMNKQYEAAGMKILFICTAHNSLSQRLYLALAQTHSVTIEYALSPESMIEAAEITTPDLIICPFLTSHIPKEIYSKYLTLIVHPGPPGDAGPSALDWVLMGDDGTEKDAEALLQRPSLSAKGRSHWGVTVLQAVEEFDAGPVWAFEQFPIDIDAPDATKSNLYRGPVTRAALAATLAAIDRIDVAAAVQAKTPTASTTTTADPPLSHHRGRTSTTDRYDVTQQTRPDAGAAGGISPQLTPEPSYRTSSVTLQAPFLGGATHHRPLLKAAQRDFDVHTHTAPEISRRIRCADSQPGCLTRLFGGVNLYVYGGTVEEGHELLGTQAEPGSIIACRGEAVCVATCDGKGVWVTHIRRLKRRCDAMLWPKVPTVSGLRGLGLLSDEMLEATRVARATSDWSRATTSTEQDVWVEFAEHPQRAAYVYFEFYNGAMSTDQCSELLEALAFVASTHSDARPLGAVVLMGGASYFSNGIALNVIEAASDPSLESWRNINRIDDVVQALLEDFPKRGIATVAAIRGNCAAGGVALAAACDVVIAGSEAVLNPAYRALGLYGSEFHSLSYPGRCGAEGARHLLRDMLPLSAYGARSMGLVDHALPGHGAVLDTRVRNHVRAMLASPYTPGRWKSIMRDQPLAVARAQELGEMAKDFWSPRAERYHSRRCEFVRKVRCQQTPLRFAGHRRGRGGRFLDEEEADAFDDAAAFERRALERMRAEVERQAAVPLSPTDSGIQMDDVSSPVVAGLGLVTKNMGPVFTCYYEANA</sequence>
<dbReference type="CDD" id="cd06558">
    <property type="entry name" value="crotonase-like"/>
    <property type="match status" value="1"/>
</dbReference>
<dbReference type="PANTHER" id="PTHR43388:SF1">
    <property type="entry name" value="HYDROGENASE MATURATION FACTOR HOXX"/>
    <property type="match status" value="1"/>
</dbReference>
<feature type="region of interest" description="Disordered" evidence="1">
    <location>
        <begin position="207"/>
        <end position="261"/>
    </location>
</feature>
<evidence type="ECO:0000313" key="3">
    <source>
        <dbReference type="EMBL" id="KAH6664009.1"/>
    </source>
</evidence>
<dbReference type="GO" id="GO:0003824">
    <property type="term" value="F:catalytic activity"/>
    <property type="evidence" value="ECO:0007669"/>
    <property type="project" value="InterPro"/>
</dbReference>
<dbReference type="SUPFAM" id="SSF50486">
    <property type="entry name" value="FMT C-terminal domain-like"/>
    <property type="match status" value="1"/>
</dbReference>
<dbReference type="Pfam" id="PF00378">
    <property type="entry name" value="ECH_1"/>
    <property type="match status" value="1"/>
</dbReference>
<comment type="caution">
    <text evidence="3">The sequence shown here is derived from an EMBL/GenBank/DDBJ whole genome shotgun (WGS) entry which is preliminary data.</text>
</comment>
<dbReference type="EMBL" id="JAGSXJ010000041">
    <property type="protein sequence ID" value="KAH6664009.1"/>
    <property type="molecule type" value="Genomic_DNA"/>
</dbReference>
<name>A0A9P9A3P4_9PEZI</name>
<evidence type="ECO:0000256" key="1">
    <source>
        <dbReference type="SAM" id="MobiDB-lite"/>
    </source>
</evidence>
<dbReference type="OrthoDB" id="5126881at2759"/>
<dbReference type="AlphaFoldDB" id="A0A9P9A3P4"/>
<dbReference type="CDD" id="cd08701">
    <property type="entry name" value="FMT_C_HypX"/>
    <property type="match status" value="1"/>
</dbReference>
<dbReference type="InterPro" id="IPR005793">
    <property type="entry name" value="Formyl_trans_C"/>
</dbReference>
<evidence type="ECO:0000259" key="2">
    <source>
        <dbReference type="Pfam" id="PF02911"/>
    </source>
</evidence>
<feature type="domain" description="Formyl transferase C-terminal" evidence="2">
    <location>
        <begin position="294"/>
        <end position="377"/>
    </location>
</feature>
<dbReference type="Gene3D" id="3.90.226.10">
    <property type="entry name" value="2-enoyl-CoA Hydratase, Chain A, domain 1"/>
    <property type="match status" value="1"/>
</dbReference>
<organism evidence="3 4">
    <name type="scientific">Plectosphaerella plurivora</name>
    <dbReference type="NCBI Taxonomy" id="936078"/>
    <lineage>
        <taxon>Eukaryota</taxon>
        <taxon>Fungi</taxon>
        <taxon>Dikarya</taxon>
        <taxon>Ascomycota</taxon>
        <taxon>Pezizomycotina</taxon>
        <taxon>Sordariomycetes</taxon>
        <taxon>Hypocreomycetidae</taxon>
        <taxon>Glomerellales</taxon>
        <taxon>Plectosphaerellaceae</taxon>
        <taxon>Plectosphaerella</taxon>
    </lineage>
</organism>
<proteinExistence type="predicted"/>
<reference evidence="3" key="1">
    <citation type="journal article" date="2021" name="Nat. Commun.">
        <title>Genetic determinants of endophytism in the Arabidopsis root mycobiome.</title>
        <authorList>
            <person name="Mesny F."/>
            <person name="Miyauchi S."/>
            <person name="Thiergart T."/>
            <person name="Pickel B."/>
            <person name="Atanasova L."/>
            <person name="Karlsson M."/>
            <person name="Huettel B."/>
            <person name="Barry K.W."/>
            <person name="Haridas S."/>
            <person name="Chen C."/>
            <person name="Bauer D."/>
            <person name="Andreopoulos W."/>
            <person name="Pangilinan J."/>
            <person name="LaButti K."/>
            <person name="Riley R."/>
            <person name="Lipzen A."/>
            <person name="Clum A."/>
            <person name="Drula E."/>
            <person name="Henrissat B."/>
            <person name="Kohler A."/>
            <person name="Grigoriev I.V."/>
            <person name="Martin F.M."/>
            <person name="Hacquard S."/>
        </authorList>
    </citation>
    <scope>NUCLEOTIDE SEQUENCE</scope>
    <source>
        <strain evidence="3">MPI-SDFR-AT-0117</strain>
    </source>
</reference>
<accession>A0A9P9A3P4</accession>
<dbReference type="PANTHER" id="PTHR43388">
    <property type="entry name" value="HYDROGENASE MATURATION FACTOR HOXX"/>
    <property type="match status" value="1"/>
</dbReference>
<protein>
    <submittedName>
        <fullName evidence="3">Hydrogenase maturation factor hoxX</fullName>
    </submittedName>
</protein>
<dbReference type="InterPro" id="IPR029045">
    <property type="entry name" value="ClpP/crotonase-like_dom_sf"/>
</dbReference>
<dbReference type="CDD" id="cd08650">
    <property type="entry name" value="FMT_core_HypX_N"/>
    <property type="match status" value="1"/>
</dbReference>
<dbReference type="InterPro" id="IPR036477">
    <property type="entry name" value="Formyl_transf_N_sf"/>
</dbReference>
<dbReference type="Pfam" id="PF02911">
    <property type="entry name" value="Formyl_trans_C"/>
    <property type="match status" value="1"/>
</dbReference>
<dbReference type="Proteomes" id="UP000770015">
    <property type="component" value="Unassembled WGS sequence"/>
</dbReference>
<dbReference type="Gene3D" id="3.40.50.12230">
    <property type="match status" value="1"/>
</dbReference>
<keyword evidence="4" id="KW-1185">Reference proteome</keyword>
<gene>
    <name evidence="3" type="ORF">F5X68DRAFT_279689</name>
</gene>